<evidence type="ECO:0000259" key="19">
    <source>
        <dbReference type="Pfam" id="PF02544"/>
    </source>
</evidence>
<dbReference type="GO" id="GO:0030154">
    <property type="term" value="P:cell differentiation"/>
    <property type="evidence" value="ECO:0007669"/>
    <property type="project" value="UniProtKB-KW"/>
</dbReference>
<dbReference type="AlphaFoldDB" id="A0A830R359"/>
<evidence type="ECO:0000256" key="13">
    <source>
        <dbReference type="ARBA" id="ARBA00023136"/>
    </source>
</evidence>
<dbReference type="FunFam" id="1.20.120.1630:FF:000002">
    <property type="entry name" value="Steroid 5 alpha-reductase 1"/>
    <property type="match status" value="1"/>
</dbReference>
<name>A0A830R359_ANGJA</name>
<keyword evidence="6" id="KW-0256">Endoplasmic reticulum</keyword>
<comment type="similarity">
    <text evidence="3 18">Belongs to the steroid 5-alpha reductase family.</text>
</comment>
<evidence type="ECO:0000256" key="16">
    <source>
        <dbReference type="ARBA" id="ARBA00048292"/>
    </source>
</evidence>
<feature type="domain" description="3-oxo-5-alpha-steroid 4-dehydrogenase C-terminal" evidence="19">
    <location>
        <begin position="103"/>
        <end position="251"/>
    </location>
</feature>
<evidence type="ECO:0000256" key="12">
    <source>
        <dbReference type="ARBA" id="ARBA00023098"/>
    </source>
</evidence>
<evidence type="ECO:0000256" key="10">
    <source>
        <dbReference type="ARBA" id="ARBA00022989"/>
    </source>
</evidence>
<evidence type="ECO:0000256" key="15">
    <source>
        <dbReference type="ARBA" id="ARBA00048164"/>
    </source>
</evidence>
<feature type="transmembrane region" description="Helical" evidence="18">
    <location>
        <begin position="136"/>
        <end position="158"/>
    </location>
</feature>
<keyword evidence="10 18" id="KW-1133">Transmembrane helix</keyword>
<evidence type="ECO:0000256" key="6">
    <source>
        <dbReference type="ARBA" id="ARBA00022824"/>
    </source>
</evidence>
<dbReference type="GO" id="GO:0047751">
    <property type="term" value="F:3-oxo-5-alpha-steroid 4-dehydrogenase (NADP+) activity"/>
    <property type="evidence" value="ECO:0007669"/>
    <property type="project" value="UniProtKB-EC"/>
</dbReference>
<evidence type="ECO:0000256" key="1">
    <source>
        <dbReference type="ARBA" id="ARBA00004154"/>
    </source>
</evidence>
<comment type="function">
    <text evidence="14">Converts testosterone (T) into 5-alpha-dihydrotestosterone (DHT) and progesterone or corticosterone into their corresponding 5-alpha-3-oxosteroids. It plays a central role in sexual differentiation and androgen physiology.</text>
</comment>
<dbReference type="GO" id="GO:0006702">
    <property type="term" value="P:androgen biosynthetic process"/>
    <property type="evidence" value="ECO:0007669"/>
    <property type="project" value="UniProtKB-ARBA"/>
</dbReference>
<evidence type="ECO:0000256" key="8">
    <source>
        <dbReference type="ARBA" id="ARBA00022857"/>
    </source>
</evidence>
<dbReference type="InterPro" id="IPR016636">
    <property type="entry name" value="3-oxo-5-alpha-steroid_4-DH"/>
</dbReference>
<organism evidence="20">
    <name type="scientific">Anguilla japonica</name>
    <name type="common">Japanese eel</name>
    <dbReference type="NCBI Taxonomy" id="7937"/>
    <lineage>
        <taxon>Eukaryota</taxon>
        <taxon>Metazoa</taxon>
        <taxon>Chordata</taxon>
        <taxon>Craniata</taxon>
        <taxon>Vertebrata</taxon>
        <taxon>Euteleostomi</taxon>
        <taxon>Actinopterygii</taxon>
        <taxon>Neopterygii</taxon>
        <taxon>Teleostei</taxon>
        <taxon>Anguilliformes</taxon>
        <taxon>Anguillidae</taxon>
        <taxon>Anguilla</taxon>
    </lineage>
</organism>
<comment type="subcellular location">
    <subcellularLocation>
        <location evidence="2">Endoplasmic reticulum membrane</location>
        <topology evidence="2">Multi-pass membrane protein</topology>
    </subcellularLocation>
    <subcellularLocation>
        <location evidence="1">Microsome membrane</location>
        <topology evidence="1">Multi-pass membrane protein</topology>
    </subcellularLocation>
</comment>
<evidence type="ECO:0000256" key="4">
    <source>
        <dbReference type="ARBA" id="ARBA00022692"/>
    </source>
</evidence>
<evidence type="ECO:0000313" key="20">
    <source>
        <dbReference type="EMBL" id="BCR22473.1"/>
    </source>
</evidence>
<keyword evidence="13 18" id="KW-0472">Membrane</keyword>
<dbReference type="PANTHER" id="PTHR10556:SF37">
    <property type="entry name" value="3-OXO-5-ALPHA-STEROID 4-DEHYDROGENASE 2"/>
    <property type="match status" value="1"/>
</dbReference>
<evidence type="ECO:0000256" key="18">
    <source>
        <dbReference type="PIRNR" id="PIRNR015596"/>
    </source>
</evidence>
<evidence type="ECO:0000256" key="14">
    <source>
        <dbReference type="ARBA" id="ARBA00045549"/>
    </source>
</evidence>
<evidence type="ECO:0000256" key="9">
    <source>
        <dbReference type="ARBA" id="ARBA00022928"/>
    </source>
</evidence>
<comment type="catalytic activity">
    <reaction evidence="16">
        <text>5alpha-pregnane-3,20-dione + NADP(+) = progesterone + NADPH + H(+)</text>
        <dbReference type="Rhea" id="RHEA:21952"/>
        <dbReference type="ChEBI" id="CHEBI:15378"/>
        <dbReference type="ChEBI" id="CHEBI:17026"/>
        <dbReference type="ChEBI" id="CHEBI:28952"/>
        <dbReference type="ChEBI" id="CHEBI:57783"/>
        <dbReference type="ChEBI" id="CHEBI:58349"/>
        <dbReference type="EC" id="1.3.1.22"/>
    </reaction>
    <physiologicalReaction direction="right-to-left" evidence="16">
        <dbReference type="Rhea" id="RHEA:21954"/>
    </physiologicalReaction>
</comment>
<dbReference type="Pfam" id="PF02544">
    <property type="entry name" value="Steroid_dh"/>
    <property type="match status" value="1"/>
</dbReference>
<evidence type="ECO:0000256" key="3">
    <source>
        <dbReference type="ARBA" id="ARBA00007742"/>
    </source>
</evidence>
<dbReference type="EMBL" id="LC602246">
    <property type="protein sequence ID" value="BCR22473.1"/>
    <property type="molecule type" value="mRNA"/>
</dbReference>
<feature type="transmembrane region" description="Helical" evidence="18">
    <location>
        <begin position="6"/>
        <end position="24"/>
    </location>
</feature>
<accession>A0A830R359</accession>
<dbReference type="PROSITE" id="PS50244">
    <property type="entry name" value="S5A_REDUCTASE"/>
    <property type="match status" value="1"/>
</dbReference>
<dbReference type="GO" id="GO:0005789">
    <property type="term" value="C:endoplasmic reticulum membrane"/>
    <property type="evidence" value="ECO:0007669"/>
    <property type="project" value="UniProtKB-SubCell"/>
</dbReference>
<comment type="caution">
    <text evidence="18">Lacks conserved residue(s) required for the propagation of feature annotation.</text>
</comment>
<dbReference type="EC" id="1.3.1.22" evidence="18"/>
<dbReference type="GO" id="GO:0007548">
    <property type="term" value="P:sex differentiation"/>
    <property type="evidence" value="ECO:0007669"/>
    <property type="project" value="UniProtKB-KW"/>
</dbReference>
<evidence type="ECO:0000256" key="2">
    <source>
        <dbReference type="ARBA" id="ARBA00004477"/>
    </source>
</evidence>
<comment type="catalytic activity">
    <reaction evidence="15 18">
        <text>a 3-oxo-5alpha-steroid + NADP(+) = a 3-oxo-Delta(4)-steroid + NADPH + H(+)</text>
        <dbReference type="Rhea" id="RHEA:54384"/>
        <dbReference type="ChEBI" id="CHEBI:13601"/>
        <dbReference type="ChEBI" id="CHEBI:15378"/>
        <dbReference type="ChEBI" id="CHEBI:47909"/>
        <dbReference type="ChEBI" id="CHEBI:57783"/>
        <dbReference type="ChEBI" id="CHEBI:58349"/>
        <dbReference type="EC" id="1.3.1.22"/>
    </reaction>
</comment>
<keyword evidence="9" id="KW-0726">Sexual differentiation</keyword>
<protein>
    <recommendedName>
        <fullName evidence="18">3-oxo-5alpha-steroid 4-dehydrogenase (NADP(+))</fullName>
        <ecNumber evidence="18">1.3.1.22</ecNumber>
    </recommendedName>
</protein>
<keyword evidence="12" id="KW-0443">Lipid metabolism</keyword>
<reference evidence="20" key="1">
    <citation type="journal article" name="Front. Endocrinol.">
        <title>Profiles of 5alpha-Reduced Androgens in Humans and Eels: 5alpha-Dihydrotestosterone and 11-Ketodihydrotestosterone Are Active Androgens Produced in Eel Gonads.</title>
        <authorList>
            <person name="Yazawa T."/>
            <person name="Inaba H."/>
            <person name="Imamichi Y."/>
            <person name="Sekiguchi T."/>
            <person name="Uwada J."/>
            <person name="Islam M.S."/>
            <person name="Orisaka M."/>
            <person name="Mikami D."/>
            <person name="Ida T."/>
            <person name="Sato T."/>
            <person name="Miyashiro Y."/>
            <person name="Takahashi S."/>
            <person name="Khan M.R.S."/>
            <person name="Suzuki N."/>
            <person name="Umezawa A."/>
            <person name="Kitano T."/>
        </authorList>
    </citation>
    <scope>NUCLEOTIDE SEQUENCE</scope>
    <source>
        <tissue evidence="20">Ovary</tissue>
    </source>
</reference>
<sequence length="251" mass="28654">MSCQEGAVWYLSCGLVFSGVMFLFRQMRVRTPYGRYVNPSARLLVPAKLAWFLQELPSLLVPVVLVLTAHSPSKLGQKLLLWTFCLHYFQRTFIFSLLTKGRPSPLKIVVSATAFCSINGFIQGHYHLHCFQYTEVWLADICLVAGLILFFLGMAINVHSDHILRNLRKPGEFTYKIPTGGLFDYVSGANFLGEIVEWLGYAVATRSFPAISFAFFTMCSIGPRAYHHHRFYKEKFSDYPQSRKALVPFIF</sequence>
<dbReference type="InterPro" id="IPR001104">
    <property type="entry name" value="3-oxo-5_a-steroid_4-DH_C"/>
</dbReference>
<dbReference type="InterPro" id="IPR039357">
    <property type="entry name" value="SRD5A/TECR"/>
</dbReference>
<keyword evidence="8" id="KW-0521">NADP</keyword>
<comment type="catalytic activity">
    <reaction evidence="17">
        <text>17beta-hydroxy-5alpha-androstan-3-one + NADP(+) = testosterone + NADPH + H(+)</text>
        <dbReference type="Rhea" id="RHEA:50820"/>
        <dbReference type="ChEBI" id="CHEBI:15378"/>
        <dbReference type="ChEBI" id="CHEBI:16330"/>
        <dbReference type="ChEBI" id="CHEBI:17347"/>
        <dbReference type="ChEBI" id="CHEBI:57783"/>
        <dbReference type="ChEBI" id="CHEBI:58349"/>
        <dbReference type="EC" id="1.3.1.22"/>
    </reaction>
    <physiologicalReaction direction="right-to-left" evidence="17">
        <dbReference type="Rhea" id="RHEA:50822"/>
    </physiologicalReaction>
</comment>
<proteinExistence type="evidence at transcript level"/>
<keyword evidence="11" id="KW-0560">Oxidoreductase</keyword>
<dbReference type="PIRSF" id="PIRSF015596">
    <property type="entry name" value="5_alpha-SR2"/>
    <property type="match status" value="1"/>
</dbReference>
<evidence type="ECO:0000256" key="7">
    <source>
        <dbReference type="ARBA" id="ARBA00022848"/>
    </source>
</evidence>
<keyword evidence="4 18" id="KW-0812">Transmembrane</keyword>
<dbReference type="PANTHER" id="PTHR10556">
    <property type="entry name" value="3-OXO-5-ALPHA-STEROID 4-DEHYDROGENASE"/>
    <property type="match status" value="1"/>
</dbReference>
<gene>
    <name evidence="20" type="primary">srd5a2b</name>
</gene>
<dbReference type="Gene3D" id="1.20.120.1630">
    <property type="match status" value="1"/>
</dbReference>
<keyword evidence="5" id="KW-0221">Differentiation</keyword>
<evidence type="ECO:0000256" key="11">
    <source>
        <dbReference type="ARBA" id="ARBA00023002"/>
    </source>
</evidence>
<evidence type="ECO:0000256" key="5">
    <source>
        <dbReference type="ARBA" id="ARBA00022782"/>
    </source>
</evidence>
<keyword evidence="7" id="KW-0492">Microsome</keyword>
<evidence type="ECO:0000256" key="17">
    <source>
        <dbReference type="ARBA" id="ARBA00049397"/>
    </source>
</evidence>